<dbReference type="Gene3D" id="3.40.50.1820">
    <property type="entry name" value="alpha/beta hydrolase"/>
    <property type="match status" value="1"/>
</dbReference>
<name>A0A6P7EZH8_DIAVI</name>
<keyword evidence="5 7" id="KW-0378">Hydrolase</keyword>
<dbReference type="GeneID" id="114324963"/>
<evidence type="ECO:0000256" key="1">
    <source>
        <dbReference type="ARBA" id="ARBA00009431"/>
    </source>
</evidence>
<feature type="chain" id="PRO_5028508127" description="Carboxypeptidase" evidence="7">
    <location>
        <begin position="29"/>
        <end position="480"/>
    </location>
</feature>
<dbReference type="GO" id="GO:0006508">
    <property type="term" value="P:proteolysis"/>
    <property type="evidence" value="ECO:0007669"/>
    <property type="project" value="UniProtKB-KW"/>
</dbReference>
<dbReference type="InterPro" id="IPR001563">
    <property type="entry name" value="Peptidase_S10"/>
</dbReference>
<proteinExistence type="inferred from homology"/>
<keyword evidence="9" id="KW-1185">Reference proteome</keyword>
<protein>
    <recommendedName>
        <fullName evidence="7">Carboxypeptidase</fullName>
        <ecNumber evidence="7">3.4.16.-</ecNumber>
    </recommendedName>
</protein>
<keyword evidence="2 7" id="KW-0121">Carboxypeptidase</keyword>
<sequence length="480" mass="55080">MAFTCFTKTIRMKVLLSISFRIFLLSLAETSAVHDFFQNNLFYNYYGKLDGNLRKGDAGKPLILTDLIKTGRLHEAQNRARVTGLNTDVVSYAGYLTVDEIYKSNLFFWFFPSEGNYKVDPVLLWLQGGPGSSSLFGLFTENGPFYVTEAGELSKRNTSWTMQHSVLYIDQPAGTGFSFTDGGYAQNQTKVASDLYEALYQFFTLFYEFQDREFFIAGESYAGKYIPAIGYEIHHRNPAAKLKINLKGLAIGNGYTDPINQFRFSDYVYQHGLIDLNVKNLLQDLEDEGINAIQSKNYSYAYHIQGLIWGTIIGESSINWYNYIDDKTFHEAAENTPLDKFLRKQEVRRAIHVGNTKFDDTKVSENLLIDMIQSEAQKVSELLSYYRVLIYNGQLDIMVPYPLTVNYLQKLKFSGSDIYKKAKRRQWRDDNNKDVVAGYVKTAGNLTEIMVRNAGHMVPTDQPEWALQLINKFTRNKRFD</sequence>
<evidence type="ECO:0000313" key="9">
    <source>
        <dbReference type="Proteomes" id="UP001652700"/>
    </source>
</evidence>
<evidence type="ECO:0000256" key="7">
    <source>
        <dbReference type="RuleBase" id="RU361156"/>
    </source>
</evidence>
<dbReference type="PROSITE" id="PS00131">
    <property type="entry name" value="CARBOXYPEPT_SER_SER"/>
    <property type="match status" value="1"/>
</dbReference>
<dbReference type="PROSITE" id="PS00560">
    <property type="entry name" value="CARBOXYPEPT_SER_HIS"/>
    <property type="match status" value="1"/>
</dbReference>
<evidence type="ECO:0000256" key="4">
    <source>
        <dbReference type="ARBA" id="ARBA00022729"/>
    </source>
</evidence>
<reference evidence="8" key="2">
    <citation type="submission" date="2025-05" db="UniProtKB">
        <authorList>
            <consortium name="EnsemblMetazoa"/>
        </authorList>
    </citation>
    <scope>IDENTIFICATION</scope>
</reference>
<dbReference type="InParanoid" id="A0A6P7EZH8"/>
<dbReference type="EC" id="3.4.16.-" evidence="7"/>
<dbReference type="AlphaFoldDB" id="A0A6P7EZH8"/>
<reference evidence="10" key="1">
    <citation type="submission" date="2025-04" db="UniProtKB">
        <authorList>
            <consortium name="RefSeq"/>
        </authorList>
    </citation>
    <scope>IDENTIFICATION</scope>
    <source>
        <tissue evidence="10">Whole insect</tissue>
    </source>
</reference>
<keyword evidence="3 7" id="KW-0645">Protease</keyword>
<accession>A0A6P7EZH8</accession>
<dbReference type="EnsemblMetazoa" id="XM_028272893.2">
    <property type="protein sequence ID" value="XP_028128694.1"/>
    <property type="gene ID" value="LOC114324963"/>
</dbReference>
<feature type="signal peptide" evidence="7">
    <location>
        <begin position="1"/>
        <end position="28"/>
    </location>
</feature>
<dbReference type="SUPFAM" id="SSF53474">
    <property type="entry name" value="alpha/beta-Hydrolases"/>
    <property type="match status" value="1"/>
</dbReference>
<dbReference type="KEGG" id="dvv:114324963"/>
<dbReference type="InterPro" id="IPR033124">
    <property type="entry name" value="Ser_caboxypep_his_AS"/>
</dbReference>
<dbReference type="Pfam" id="PF00450">
    <property type="entry name" value="Peptidase_S10"/>
    <property type="match status" value="1"/>
</dbReference>
<comment type="similarity">
    <text evidence="1 7">Belongs to the peptidase S10 family.</text>
</comment>
<dbReference type="RefSeq" id="XP_028128694.1">
    <property type="nucleotide sequence ID" value="XM_028272893.1"/>
</dbReference>
<evidence type="ECO:0000256" key="6">
    <source>
        <dbReference type="ARBA" id="ARBA00023180"/>
    </source>
</evidence>
<evidence type="ECO:0000256" key="3">
    <source>
        <dbReference type="ARBA" id="ARBA00022670"/>
    </source>
</evidence>
<dbReference type="PANTHER" id="PTHR11802">
    <property type="entry name" value="SERINE PROTEASE FAMILY S10 SERINE CARBOXYPEPTIDASE"/>
    <property type="match status" value="1"/>
</dbReference>
<organism evidence="10">
    <name type="scientific">Diabrotica virgifera virgifera</name>
    <name type="common">western corn rootworm</name>
    <dbReference type="NCBI Taxonomy" id="50390"/>
    <lineage>
        <taxon>Eukaryota</taxon>
        <taxon>Metazoa</taxon>
        <taxon>Ecdysozoa</taxon>
        <taxon>Arthropoda</taxon>
        <taxon>Hexapoda</taxon>
        <taxon>Insecta</taxon>
        <taxon>Pterygota</taxon>
        <taxon>Neoptera</taxon>
        <taxon>Endopterygota</taxon>
        <taxon>Coleoptera</taxon>
        <taxon>Polyphaga</taxon>
        <taxon>Cucujiformia</taxon>
        <taxon>Chrysomeloidea</taxon>
        <taxon>Chrysomelidae</taxon>
        <taxon>Galerucinae</taxon>
        <taxon>Diabroticina</taxon>
        <taxon>Diabroticites</taxon>
        <taxon>Diabrotica</taxon>
    </lineage>
</organism>
<dbReference type="PRINTS" id="PR00724">
    <property type="entry name" value="CRBOXYPTASEC"/>
</dbReference>
<evidence type="ECO:0000313" key="10">
    <source>
        <dbReference type="RefSeq" id="XP_028128694.1"/>
    </source>
</evidence>
<evidence type="ECO:0000256" key="5">
    <source>
        <dbReference type="ARBA" id="ARBA00022801"/>
    </source>
</evidence>
<evidence type="ECO:0000313" key="8">
    <source>
        <dbReference type="EnsemblMetazoa" id="XP_028128694.1"/>
    </source>
</evidence>
<dbReference type="InterPro" id="IPR029058">
    <property type="entry name" value="AB_hydrolase_fold"/>
</dbReference>
<evidence type="ECO:0000256" key="2">
    <source>
        <dbReference type="ARBA" id="ARBA00022645"/>
    </source>
</evidence>
<keyword evidence="4 7" id="KW-0732">Signal</keyword>
<keyword evidence="6" id="KW-0325">Glycoprotein</keyword>
<dbReference type="InterPro" id="IPR018202">
    <property type="entry name" value="Ser_caboxypep_ser_AS"/>
</dbReference>
<dbReference type="Proteomes" id="UP001652700">
    <property type="component" value="Unplaced"/>
</dbReference>
<dbReference type="PANTHER" id="PTHR11802:SF472">
    <property type="entry name" value="SERINE CARBOXYPEPTIDASE CPVL-RELATED"/>
    <property type="match status" value="1"/>
</dbReference>
<dbReference type="GO" id="GO:0004185">
    <property type="term" value="F:serine-type carboxypeptidase activity"/>
    <property type="evidence" value="ECO:0007669"/>
    <property type="project" value="UniProtKB-UniRule"/>
</dbReference>
<gene>
    <name evidence="10" type="primary">LOC114324963</name>
</gene>
<dbReference type="OrthoDB" id="443318at2759"/>